<dbReference type="PROSITE" id="PS50144">
    <property type="entry name" value="MATH"/>
    <property type="match status" value="1"/>
</dbReference>
<dbReference type="SUPFAM" id="SSF57850">
    <property type="entry name" value="RING/U-box"/>
    <property type="match status" value="1"/>
</dbReference>
<dbReference type="Gene3D" id="2.60.210.10">
    <property type="entry name" value="Apoptosis, Tumor Necrosis Factor Receptor Associated Protein 2, Chain A"/>
    <property type="match status" value="1"/>
</dbReference>
<dbReference type="FunFam" id="2.60.210.10:FF:000001">
    <property type="entry name" value="TNF receptor-associated factor"/>
    <property type="match status" value="1"/>
</dbReference>
<keyword evidence="9" id="KW-0832">Ubl conjugation</keyword>
<dbReference type="EMBL" id="KT373797">
    <property type="protein sequence ID" value="ALI86639.1"/>
    <property type="molecule type" value="mRNA"/>
</dbReference>
<dbReference type="GO" id="GO:0007165">
    <property type="term" value="P:signal transduction"/>
    <property type="evidence" value="ECO:0007669"/>
    <property type="project" value="InterPro"/>
</dbReference>
<proteinExistence type="evidence at transcript level"/>
<feature type="domain" description="SIAH-type" evidence="14">
    <location>
        <begin position="99"/>
        <end position="159"/>
    </location>
</feature>
<dbReference type="AlphaFoldDB" id="A0A0P0CFP1"/>
<dbReference type="PROSITE" id="PS50145">
    <property type="entry name" value="ZF_TRAF"/>
    <property type="match status" value="2"/>
</dbReference>
<dbReference type="InterPro" id="IPR013010">
    <property type="entry name" value="Znf_SIAH"/>
</dbReference>
<keyword evidence="8 11" id="KW-0862">Zinc</keyword>
<dbReference type="SMART" id="SM00061">
    <property type="entry name" value="MATH"/>
    <property type="match status" value="1"/>
</dbReference>
<evidence type="ECO:0000259" key="12">
    <source>
        <dbReference type="PROSITE" id="PS50144"/>
    </source>
</evidence>
<dbReference type="PROSITE" id="PS00518">
    <property type="entry name" value="ZF_RING_1"/>
    <property type="match status" value="1"/>
</dbReference>
<keyword evidence="10" id="KW-0175">Coiled coil</keyword>
<dbReference type="GO" id="GO:0008270">
    <property type="term" value="F:zinc ion binding"/>
    <property type="evidence" value="ECO:0007669"/>
    <property type="project" value="UniProtKB-KW"/>
</dbReference>
<evidence type="ECO:0000259" key="14">
    <source>
        <dbReference type="PROSITE" id="PS51081"/>
    </source>
</evidence>
<evidence type="ECO:0000256" key="6">
    <source>
        <dbReference type="ARBA" id="ARBA00022737"/>
    </source>
</evidence>
<evidence type="ECO:0000256" key="7">
    <source>
        <dbReference type="ARBA" id="ARBA00022771"/>
    </source>
</evidence>
<dbReference type="Pfam" id="PF15965">
    <property type="entry name" value="zf-TRAF_2"/>
    <property type="match status" value="1"/>
</dbReference>
<dbReference type="Pfam" id="PF02176">
    <property type="entry name" value="zf-TRAF"/>
    <property type="match status" value="1"/>
</dbReference>
<evidence type="ECO:0000256" key="10">
    <source>
        <dbReference type="ARBA" id="ARBA00023054"/>
    </source>
</evidence>
<dbReference type="SUPFAM" id="SSF57953">
    <property type="entry name" value="Trimerization domain of TRAF"/>
    <property type="match status" value="1"/>
</dbReference>
<feature type="domain" description="TRAF-type" evidence="13">
    <location>
        <begin position="123"/>
        <end position="167"/>
    </location>
</feature>
<dbReference type="Pfam" id="PF21355">
    <property type="entry name" value="TRAF-mep_MATH"/>
    <property type="match status" value="1"/>
</dbReference>
<keyword evidence="4" id="KW-0053">Apoptosis</keyword>
<evidence type="ECO:0000256" key="9">
    <source>
        <dbReference type="ARBA" id="ARBA00022843"/>
    </source>
</evidence>
<keyword evidence="2" id="KW-0963">Cytoplasm</keyword>
<dbReference type="InterPro" id="IPR049342">
    <property type="entry name" value="TRAF1-6_MATH_dom"/>
</dbReference>
<dbReference type="InterPro" id="IPR008974">
    <property type="entry name" value="TRAF-like"/>
</dbReference>
<keyword evidence="3" id="KW-1017">Isopeptide bond</keyword>
<keyword evidence="6" id="KW-0677">Repeat</keyword>
<feature type="zinc finger region" description="TRAF-type" evidence="11">
    <location>
        <begin position="123"/>
        <end position="167"/>
    </location>
</feature>
<dbReference type="PROSITE" id="PS51081">
    <property type="entry name" value="ZF_SIAH"/>
    <property type="match status" value="1"/>
</dbReference>
<feature type="zinc finger region" description="TRAF-type" evidence="11">
    <location>
        <begin position="179"/>
        <end position="226"/>
    </location>
</feature>
<gene>
    <name evidence="15" type="primary">TRAF3</name>
</gene>
<dbReference type="InterPro" id="IPR012227">
    <property type="entry name" value="TNF_rcpt-assoc_TRAF_met"/>
</dbReference>
<accession>A0A0P0CFP1</accession>
<feature type="domain" description="MATH" evidence="12">
    <location>
        <begin position="408"/>
        <end position="553"/>
    </location>
</feature>
<dbReference type="Gene3D" id="3.30.40.10">
    <property type="entry name" value="Zinc/RING finger domain, C3HC4 (zinc finger)"/>
    <property type="match status" value="3"/>
</dbReference>
<dbReference type="PIRSF" id="PIRSF015614">
    <property type="entry name" value="TRAF"/>
    <property type="match status" value="1"/>
</dbReference>
<dbReference type="GO" id="GO:0005737">
    <property type="term" value="C:cytoplasm"/>
    <property type="evidence" value="ECO:0007669"/>
    <property type="project" value="UniProtKB-SubCell"/>
</dbReference>
<dbReference type="GO" id="GO:0043122">
    <property type="term" value="P:regulation of canonical NF-kappaB signal transduction"/>
    <property type="evidence" value="ECO:0007669"/>
    <property type="project" value="TreeGrafter"/>
</dbReference>
<evidence type="ECO:0000313" key="15">
    <source>
        <dbReference type="EMBL" id="ALI86639.1"/>
    </source>
</evidence>
<evidence type="ECO:0000256" key="1">
    <source>
        <dbReference type="ARBA" id="ARBA00004496"/>
    </source>
</evidence>
<reference evidence="15" key="1">
    <citation type="journal article" date="2015" name="Fish Shellfish Immunol.">
        <title>Genome-wide identification and characterization of TRAF genes in the Yesso scallop (Patinopecten yessoensis) and their distinct expression patterns in response to bacterial challenge.</title>
        <authorList>
            <person name="Wang J."/>
            <person name="Wang R."/>
            <person name="Wang S."/>
            <person name="Zhang M."/>
            <person name="Ma X."/>
            <person name="Liu P."/>
            <person name="Zhang M."/>
            <person name="Hu X."/>
            <person name="Zhang L."/>
            <person name="Wang S."/>
            <person name="Bao Z."/>
        </authorList>
    </citation>
    <scope>NUCLEOTIDE SEQUENCE</scope>
</reference>
<dbReference type="PANTHER" id="PTHR10131:SF153">
    <property type="entry name" value="RING-TYPE DOMAIN-CONTAINING PROTEIN"/>
    <property type="match status" value="1"/>
</dbReference>
<dbReference type="GO" id="GO:0005164">
    <property type="term" value="F:tumor necrosis factor receptor binding"/>
    <property type="evidence" value="ECO:0007669"/>
    <property type="project" value="TreeGrafter"/>
</dbReference>
<comment type="subcellular location">
    <subcellularLocation>
        <location evidence="1">Cytoplasm</location>
    </subcellularLocation>
</comment>
<evidence type="ECO:0000256" key="11">
    <source>
        <dbReference type="PROSITE-ProRule" id="PRU00207"/>
    </source>
</evidence>
<evidence type="ECO:0000256" key="2">
    <source>
        <dbReference type="ARBA" id="ARBA00022490"/>
    </source>
</evidence>
<organism evidence="15">
    <name type="scientific">Azumapecten farreri</name>
    <name type="common">Farrer's scallop</name>
    <name type="synonym">Chlamys farreri</name>
    <dbReference type="NCBI Taxonomy" id="106299"/>
    <lineage>
        <taxon>Eukaryota</taxon>
        <taxon>Metazoa</taxon>
        <taxon>Spiralia</taxon>
        <taxon>Lophotrochozoa</taxon>
        <taxon>Mollusca</taxon>
        <taxon>Bivalvia</taxon>
        <taxon>Autobranchia</taxon>
        <taxon>Pteriomorphia</taxon>
        <taxon>Pectinida</taxon>
        <taxon>Pectinoidea</taxon>
        <taxon>Pectinidae</taxon>
        <taxon>Azumapecten</taxon>
    </lineage>
</organism>
<dbReference type="GO" id="GO:0006915">
    <property type="term" value="P:apoptotic process"/>
    <property type="evidence" value="ECO:0007669"/>
    <property type="project" value="UniProtKB-KW"/>
</dbReference>
<protein>
    <submittedName>
        <fullName evidence="15">TRAF</fullName>
    </submittedName>
</protein>
<feature type="domain" description="TRAF-type" evidence="13">
    <location>
        <begin position="179"/>
        <end position="226"/>
    </location>
</feature>
<dbReference type="InterPro" id="IPR002083">
    <property type="entry name" value="MATH/TRAF_dom"/>
</dbReference>
<evidence type="ECO:0000259" key="13">
    <source>
        <dbReference type="PROSITE" id="PS50145"/>
    </source>
</evidence>
<evidence type="ECO:0000256" key="3">
    <source>
        <dbReference type="ARBA" id="ARBA00022499"/>
    </source>
</evidence>
<keyword evidence="7 11" id="KW-0863">Zinc-finger</keyword>
<sequence length="561" mass="63768">MSEMAMASLNSFSLSMQQTPPGSPSFVSLDPQYRCLKCRDVLRDAVQTLCGHRMCEVCAAKVFDELPPFRCPGNDDTCVPNLKKEEIFRDPSARREIAKIIVFCPNKEHGCTQEIQWKQQEEHKLTCEYTPVNCSNAINGCETRTIKKNLKEHLQGCEYRNVSCSFCHGDIIYNQTQDHESNHCMRYPIACPYNCGIEDQPREEMMKHTPDCPNRPFHCKFTNVGCDFTGSKEEVTKHEQGSVDHHLQLTTVYSAAVDLQSMEIRRELQDMLESQGNLKQTVDQCLSAVTSLREGMEARKKSIKEVKLQSVAVAERLINLERRVEDTARKDSVDKQDREIRALRDGQTNISNRLTRIEQNGLGNAGGTSVAGNVGCKLETCERQIGLMDIRLAELDLRLQIHETASFNGVLIWKLRDYARRKQEARNGRTLSLYSQPFYTSQFGYKMCARVYLNGDGMGKGTHMSLFFVVMRGDFDSLLPWPFQQKVTLMLLDQDTGNHKLSDSFKPDPNSNSFRKPQTEMNIASGCPVFISQAMLETKTYLQDDTIFIKIEVDTNGINTP</sequence>
<dbReference type="InterPro" id="IPR017907">
    <property type="entry name" value="Znf_RING_CS"/>
</dbReference>
<evidence type="ECO:0000256" key="4">
    <source>
        <dbReference type="ARBA" id="ARBA00022703"/>
    </source>
</evidence>
<dbReference type="SUPFAM" id="SSF49599">
    <property type="entry name" value="TRAF domain-like"/>
    <property type="match status" value="3"/>
</dbReference>
<dbReference type="InterPro" id="IPR013083">
    <property type="entry name" value="Znf_RING/FYVE/PHD"/>
</dbReference>
<dbReference type="InterPro" id="IPR001293">
    <property type="entry name" value="Znf_TRAF"/>
</dbReference>
<dbReference type="GO" id="GO:0042981">
    <property type="term" value="P:regulation of apoptotic process"/>
    <property type="evidence" value="ECO:0007669"/>
    <property type="project" value="InterPro"/>
</dbReference>
<dbReference type="PANTHER" id="PTHR10131">
    <property type="entry name" value="TNF RECEPTOR ASSOCIATED FACTOR"/>
    <property type="match status" value="1"/>
</dbReference>
<name>A0A0P0CFP1_AZUFA</name>
<keyword evidence="5 11" id="KW-0479">Metal-binding</keyword>
<dbReference type="GO" id="GO:0009898">
    <property type="term" value="C:cytoplasmic side of plasma membrane"/>
    <property type="evidence" value="ECO:0007669"/>
    <property type="project" value="TreeGrafter"/>
</dbReference>
<evidence type="ECO:0000256" key="8">
    <source>
        <dbReference type="ARBA" id="ARBA00022833"/>
    </source>
</evidence>
<evidence type="ECO:0000256" key="5">
    <source>
        <dbReference type="ARBA" id="ARBA00022723"/>
    </source>
</evidence>